<feature type="transmembrane region" description="Helical" evidence="8">
    <location>
        <begin position="12"/>
        <end position="33"/>
    </location>
</feature>
<comment type="subcellular location">
    <subcellularLocation>
        <location evidence="8">Cell inner membrane</location>
        <topology evidence="8">Multi-pass membrane protein</topology>
    </subcellularLocation>
    <subcellularLocation>
        <location evidence="1">Cell membrane</location>
        <topology evidence="1">Multi-pass membrane protein</topology>
    </subcellularLocation>
</comment>
<dbReference type="EMBL" id="JAIWIU010000025">
    <property type="protein sequence ID" value="MCA2015340.1"/>
    <property type="molecule type" value="Genomic_DNA"/>
</dbReference>
<dbReference type="PANTHER" id="PTHR23502">
    <property type="entry name" value="MAJOR FACILITATOR SUPERFAMILY"/>
    <property type="match status" value="1"/>
</dbReference>
<dbReference type="RefSeq" id="WP_068713465.1">
    <property type="nucleotide sequence ID" value="NZ_AP014635.1"/>
</dbReference>
<proteinExistence type="inferred from homology"/>
<keyword evidence="5 8" id="KW-0812">Transmembrane</keyword>
<evidence type="ECO:0000256" key="5">
    <source>
        <dbReference type="ARBA" id="ARBA00022692"/>
    </source>
</evidence>
<feature type="transmembrane region" description="Helical" evidence="8">
    <location>
        <begin position="258"/>
        <end position="275"/>
    </location>
</feature>
<feature type="domain" description="Major facilitator superfamily (MFS) profile" evidence="9">
    <location>
        <begin position="18"/>
        <end position="401"/>
    </location>
</feature>
<reference evidence="11" key="1">
    <citation type="submission" date="2023-07" db="EMBL/GenBank/DDBJ databases">
        <title>Molecular identification of indigenous halophilic bacteria isolated from red sea cost, biodegradation of synthetic dyes and assessment of degraded metabolite toxicity.</title>
        <authorList>
            <person name="Chaieb K."/>
            <person name="Altayb H.N."/>
        </authorList>
    </citation>
    <scope>NUCLEOTIDE SEQUENCE [LARGE SCALE GENOMIC DNA]</scope>
    <source>
        <strain evidence="11">K20</strain>
    </source>
</reference>
<sequence>MSSTSPTSNHVSHISFLMFIALGAIGTLTPLAIDMYLPAMPAIAKDLGVSAGAVQVTLTAYTAGFAIGQLIHGPLADSYGRRPIMIVGTLCFALAGVLSALSQGIIELTWIRAAQGFAGAAAAVIIQAVVRDMFDREDFARAMSFVTLTVTLAPLIAPMLGGYLAIWFGWRSIFWVLALFAIAVIGLVLWQIPETLKPENRQPLHLGSTLKNYFSLCRNSEAMGLIFAGAFSFSGMFAFLTAGSFIYIDIFGVSPSEFGYLFGLNIVAMIAMTMLNGRMVKKVGSHAMLRLGLTIQLLAGFGLFLGWWFDAGIWGTVPFVVMFIGTISTIGSNSMGLLLSGYPRMAGTASSLAGTLRFGTGSLVGSIVAALPGDTMWPMVFAMAGCSLLSVACYWIFGRKA</sequence>
<feature type="transmembrane region" description="Helical" evidence="8">
    <location>
        <begin position="84"/>
        <end position="106"/>
    </location>
</feature>
<dbReference type="SUPFAM" id="SSF103473">
    <property type="entry name" value="MFS general substrate transporter"/>
    <property type="match status" value="1"/>
</dbReference>
<dbReference type="NCBIfam" id="NF008314">
    <property type="entry name" value="PRK11102.1"/>
    <property type="match status" value="1"/>
</dbReference>
<evidence type="ECO:0000256" key="1">
    <source>
        <dbReference type="ARBA" id="ARBA00004651"/>
    </source>
</evidence>
<comment type="caution">
    <text evidence="10">The sequence shown here is derived from an EMBL/GenBank/DDBJ whole genome shotgun (WGS) entry which is preliminary data.</text>
</comment>
<keyword evidence="7 8" id="KW-0472">Membrane</keyword>
<feature type="transmembrane region" description="Helical" evidence="8">
    <location>
        <begin position="287"/>
        <end position="309"/>
    </location>
</feature>
<dbReference type="CDD" id="cd17320">
    <property type="entry name" value="MFS_MdfA_MDR_like"/>
    <property type="match status" value="1"/>
</dbReference>
<dbReference type="Proteomes" id="UP001199044">
    <property type="component" value="Unassembled WGS sequence"/>
</dbReference>
<dbReference type="Gene3D" id="1.20.1720.10">
    <property type="entry name" value="Multidrug resistance protein D"/>
    <property type="match status" value="1"/>
</dbReference>
<feature type="transmembrane region" description="Helical" evidence="8">
    <location>
        <begin position="172"/>
        <end position="192"/>
    </location>
</feature>
<organism evidence="10 11">
    <name type="scientific">Vibrio tritonius</name>
    <dbReference type="NCBI Taxonomy" id="1435069"/>
    <lineage>
        <taxon>Bacteria</taxon>
        <taxon>Pseudomonadati</taxon>
        <taxon>Pseudomonadota</taxon>
        <taxon>Gammaproteobacteria</taxon>
        <taxon>Vibrionales</taxon>
        <taxon>Vibrionaceae</taxon>
        <taxon>Vibrio</taxon>
    </lineage>
</organism>
<evidence type="ECO:0000256" key="8">
    <source>
        <dbReference type="RuleBase" id="RU365088"/>
    </source>
</evidence>
<evidence type="ECO:0000256" key="6">
    <source>
        <dbReference type="ARBA" id="ARBA00022989"/>
    </source>
</evidence>
<feature type="transmembrane region" description="Helical" evidence="8">
    <location>
        <begin position="53"/>
        <end position="72"/>
    </location>
</feature>
<keyword evidence="8" id="KW-0997">Cell inner membrane</keyword>
<dbReference type="PANTHER" id="PTHR23502:SF132">
    <property type="entry name" value="POLYAMINE TRANSPORTER 2-RELATED"/>
    <property type="match status" value="1"/>
</dbReference>
<keyword evidence="4" id="KW-1003">Cell membrane</keyword>
<feature type="transmembrane region" description="Helical" evidence="8">
    <location>
        <begin position="315"/>
        <end position="339"/>
    </location>
</feature>
<gene>
    <name evidence="10" type="ORF">LDJ79_04400</name>
</gene>
<evidence type="ECO:0000256" key="4">
    <source>
        <dbReference type="ARBA" id="ARBA00022475"/>
    </source>
</evidence>
<evidence type="ECO:0000256" key="3">
    <source>
        <dbReference type="ARBA" id="ARBA00022448"/>
    </source>
</evidence>
<feature type="transmembrane region" description="Helical" evidence="8">
    <location>
        <begin position="112"/>
        <end position="130"/>
    </location>
</feature>
<evidence type="ECO:0000313" key="10">
    <source>
        <dbReference type="EMBL" id="MCA2015340.1"/>
    </source>
</evidence>
<dbReference type="InterPro" id="IPR004812">
    <property type="entry name" value="Efflux_drug-R_Bcr/CmlA"/>
</dbReference>
<dbReference type="PROSITE" id="PS50850">
    <property type="entry name" value="MFS"/>
    <property type="match status" value="1"/>
</dbReference>
<feature type="transmembrane region" description="Helical" evidence="8">
    <location>
        <begin position="351"/>
        <end position="371"/>
    </location>
</feature>
<dbReference type="InterPro" id="IPR020846">
    <property type="entry name" value="MFS_dom"/>
</dbReference>
<feature type="transmembrane region" description="Helical" evidence="8">
    <location>
        <begin position="225"/>
        <end position="246"/>
    </location>
</feature>
<comment type="similarity">
    <text evidence="2 8">Belongs to the major facilitator superfamily. Bcr/CmlA family.</text>
</comment>
<feature type="transmembrane region" description="Helical" evidence="8">
    <location>
        <begin position="142"/>
        <end position="166"/>
    </location>
</feature>
<dbReference type="InterPro" id="IPR011701">
    <property type="entry name" value="MFS"/>
</dbReference>
<name>A0ABS7YI42_9VIBR</name>
<dbReference type="NCBIfam" id="TIGR00710">
    <property type="entry name" value="efflux_Bcr_CflA"/>
    <property type="match status" value="1"/>
</dbReference>
<evidence type="ECO:0000256" key="2">
    <source>
        <dbReference type="ARBA" id="ARBA00006236"/>
    </source>
</evidence>
<dbReference type="Pfam" id="PF07690">
    <property type="entry name" value="MFS_1"/>
    <property type="match status" value="1"/>
</dbReference>
<evidence type="ECO:0000256" key="7">
    <source>
        <dbReference type="ARBA" id="ARBA00023136"/>
    </source>
</evidence>
<protein>
    <recommendedName>
        <fullName evidence="8">Bcr/CflA family efflux transporter</fullName>
    </recommendedName>
</protein>
<keyword evidence="3 8" id="KW-0813">Transport</keyword>
<keyword evidence="11" id="KW-1185">Reference proteome</keyword>
<feature type="transmembrane region" description="Helical" evidence="8">
    <location>
        <begin position="377"/>
        <end position="397"/>
    </location>
</feature>
<evidence type="ECO:0000313" key="11">
    <source>
        <dbReference type="Proteomes" id="UP001199044"/>
    </source>
</evidence>
<accession>A0ABS7YI42</accession>
<evidence type="ECO:0000259" key="9">
    <source>
        <dbReference type="PROSITE" id="PS50850"/>
    </source>
</evidence>
<dbReference type="InterPro" id="IPR036259">
    <property type="entry name" value="MFS_trans_sf"/>
</dbReference>
<keyword evidence="6 8" id="KW-1133">Transmembrane helix</keyword>